<comment type="caution">
    <text evidence="2">The sequence shown here is derived from an EMBL/GenBank/DDBJ whole genome shotgun (WGS) entry which is preliminary data.</text>
</comment>
<feature type="transmembrane region" description="Helical" evidence="1">
    <location>
        <begin position="49"/>
        <end position="69"/>
    </location>
</feature>
<feature type="transmembrane region" description="Helical" evidence="1">
    <location>
        <begin position="89"/>
        <end position="108"/>
    </location>
</feature>
<keyword evidence="1" id="KW-1133">Transmembrane helix</keyword>
<keyword evidence="1" id="KW-0812">Transmembrane</keyword>
<dbReference type="InterPro" id="IPR009339">
    <property type="entry name" value="DUF998"/>
</dbReference>
<accession>A0A9X5E6K6</accession>
<dbReference type="EMBL" id="JTJC03000004">
    <property type="protein sequence ID" value="NHC36320.1"/>
    <property type="molecule type" value="Genomic_DNA"/>
</dbReference>
<protein>
    <submittedName>
        <fullName evidence="2">DUF998 domain-containing protein</fullName>
    </submittedName>
</protein>
<keyword evidence="1" id="KW-0472">Membrane</keyword>
<evidence type="ECO:0000313" key="3">
    <source>
        <dbReference type="Proteomes" id="UP000031532"/>
    </source>
</evidence>
<reference evidence="2 3" key="1">
    <citation type="journal article" date="2015" name="Genome Announc.">
        <title>Draft Genome Sequence of the Terrestrial Cyanobacterium Scytonema millei VB511283, Isolated from Eastern India.</title>
        <authorList>
            <person name="Sen D."/>
            <person name="Chandrababunaidu M.M."/>
            <person name="Singh D."/>
            <person name="Sanghi N."/>
            <person name="Ghorai A."/>
            <person name="Mishra G.P."/>
            <person name="Madduluri M."/>
            <person name="Adhikary S.P."/>
            <person name="Tripathy S."/>
        </authorList>
    </citation>
    <scope>NUCLEOTIDE SEQUENCE [LARGE SCALE GENOMIC DNA]</scope>
    <source>
        <strain evidence="2 3">VB511283</strain>
    </source>
</reference>
<sequence>MVVTLFFPMHLRGVEGTLTDTMHAILTGVGVLFMLLAIGFAATAFGKRFRFYSIATILILLVFGIVAGLDGSRLAANLPTPWMGVWERINIFSYMLWVVVLAIMVLRIQGTVAPDDSDGRSNFGSVGS</sequence>
<name>A0A9X5E6K6_9CYAN</name>
<keyword evidence="3" id="KW-1185">Reference proteome</keyword>
<dbReference type="OrthoDB" id="657164at2"/>
<dbReference type="Proteomes" id="UP000031532">
    <property type="component" value="Unassembled WGS sequence"/>
</dbReference>
<evidence type="ECO:0000313" key="2">
    <source>
        <dbReference type="EMBL" id="NHC36320.1"/>
    </source>
</evidence>
<gene>
    <name evidence="2" type="ORF">QH73_0016985</name>
</gene>
<dbReference type="AlphaFoldDB" id="A0A9X5E6K6"/>
<feature type="transmembrane region" description="Helical" evidence="1">
    <location>
        <begin position="22"/>
        <end position="42"/>
    </location>
</feature>
<proteinExistence type="predicted"/>
<evidence type="ECO:0000256" key="1">
    <source>
        <dbReference type="SAM" id="Phobius"/>
    </source>
</evidence>
<dbReference type="Pfam" id="PF06197">
    <property type="entry name" value="DUF998"/>
    <property type="match status" value="1"/>
</dbReference>
<organism evidence="2 3">
    <name type="scientific">Scytonema millei VB511283</name>
    <dbReference type="NCBI Taxonomy" id="1245923"/>
    <lineage>
        <taxon>Bacteria</taxon>
        <taxon>Bacillati</taxon>
        <taxon>Cyanobacteriota</taxon>
        <taxon>Cyanophyceae</taxon>
        <taxon>Nostocales</taxon>
        <taxon>Scytonemataceae</taxon>
        <taxon>Scytonema</taxon>
    </lineage>
</organism>